<proteinExistence type="predicted"/>
<protein>
    <submittedName>
        <fullName evidence="2">Uncharacterized protein</fullName>
    </submittedName>
</protein>
<organism evidence="2 3">
    <name type="scientific">Metschnikowia aff. pulcherrima</name>
    <dbReference type="NCBI Taxonomy" id="2163413"/>
    <lineage>
        <taxon>Eukaryota</taxon>
        <taxon>Fungi</taxon>
        <taxon>Dikarya</taxon>
        <taxon>Ascomycota</taxon>
        <taxon>Saccharomycotina</taxon>
        <taxon>Pichiomycetes</taxon>
        <taxon>Metschnikowiaceae</taxon>
        <taxon>Metschnikowia</taxon>
    </lineage>
</organism>
<feature type="region of interest" description="Disordered" evidence="1">
    <location>
        <begin position="714"/>
        <end position="741"/>
    </location>
</feature>
<reference evidence="3" key="1">
    <citation type="submission" date="2019-03" db="EMBL/GenBank/DDBJ databases">
        <title>Snf2 controls pulcherriminic acid biosynthesis and connects pigmentation and antifungal activity of the yeast Metschnikowia pulcherrima.</title>
        <authorList>
            <person name="Gore-Lloyd D."/>
            <person name="Sumann I."/>
            <person name="Brachmann A.O."/>
            <person name="Schneeberger K."/>
            <person name="Ortiz-Merino R.A."/>
            <person name="Moreno-Beltran M."/>
            <person name="Schlaefli M."/>
            <person name="Kirner P."/>
            <person name="Santos Kron A."/>
            <person name="Wolfe K.H."/>
            <person name="Piel J."/>
            <person name="Ahrens C.H."/>
            <person name="Henk D."/>
            <person name="Freimoser F.M."/>
        </authorList>
    </citation>
    <scope>NUCLEOTIDE SEQUENCE [LARGE SCALE GENOMIC DNA]</scope>
    <source>
        <strain evidence="3">APC 1.2</strain>
    </source>
</reference>
<evidence type="ECO:0000256" key="1">
    <source>
        <dbReference type="SAM" id="MobiDB-lite"/>
    </source>
</evidence>
<feature type="region of interest" description="Disordered" evidence="1">
    <location>
        <begin position="993"/>
        <end position="1039"/>
    </location>
</feature>
<sequence length="1039" mass="114546">MTQFLRSKGFRIMKLRLSSESPLLGFHAIREFKAELGHPFVETMPLSKRLSQDQLGTHGKHKGTHTLQTIKKPLCARPMWLRSAHDCASSGAENLEGSVSYVPTSDFGAANYQSTGITSRRTETTGVTSAVLVFPPLSGNLTRQSLPLADRWPAETRVNVSLHTKLSEAATKLVKMSMAKVAAASVLLAAQTRPSNTHTRINPGTTFYGLGLQFTNTVVPKHEIVTKSKCNESMNQLKKTLSLFPHRKTMGGKLSRKIDKVRALAGKKASYKVNGLGQPLASKATPQIADFDDIADTINATTTFQKRAEDELWWSWYKERKSPRIEIIWSVATICHDISFFHERNDASTEFASIDFLALLSNSPVDRKTDEELYFESPYLRCISKDSSCDYRSDPGFLQVKFADIDFAAMADSALAECGGSAAPTGQQYAERAELESAKLRGAANGLHKAGAKLAAPETEDWDIPGAILAYLAYAAPDTAPTTPTAGCKNFMGHVATPEKKAKSKALTLLPPCSLGLELLAKSASSNIVSPDLVAMPGDKLVATPSRKLAALDSVQHLAILPRSFPESFKTVSTLLMLTQFGKSGGLASISKLADAEKVSIIERETRAMACLAEDEMLIISDKAYSEVFTQPKIRDNFGDADDNAMIEALFPTNHSAEPQVARLDLHELAEACREKLYKANDYWTRTKLMLLELQEKEDLPARSKPKLVSFADNEAENASTDLESSEPSDTDFSSPLNSGSISGLESEIARVSDTNHGADTESSALILKNYRRVFTHLVKNVVLPCNRVFAGLIKDILSIRNTESELYCLTVGIGTMVSVLIEHLKGKEQILPSQWQTRLASCRSTLADLAQTREVTRIDLDRLEAGFCSRLKESLESITKICILRCRLLKNYNLFCSKKYAEQRSGAQNVHDYTHASKYKESTLWHYEVDITELWELMHIVTRALRTDHDSVGALITLTRAGLTSAQTALDLYVQVQPNAICKFVAATPKNNPDNLPRDDAIAEPPPSDSPERSFKKRRTKAKQAKTFGELKLNNVHH</sequence>
<dbReference type="Proteomes" id="UP000292447">
    <property type="component" value="Chromosome III"/>
</dbReference>
<evidence type="ECO:0000313" key="2">
    <source>
        <dbReference type="EMBL" id="QBM88455.1"/>
    </source>
</evidence>
<evidence type="ECO:0000313" key="3">
    <source>
        <dbReference type="Proteomes" id="UP000292447"/>
    </source>
</evidence>
<keyword evidence="3" id="KW-1185">Reference proteome</keyword>
<feature type="compositionally biased region" description="Basic residues" evidence="1">
    <location>
        <begin position="1016"/>
        <end position="1025"/>
    </location>
</feature>
<feature type="compositionally biased region" description="Polar residues" evidence="1">
    <location>
        <begin position="731"/>
        <end position="741"/>
    </location>
</feature>
<accession>A0A4P6XP78</accession>
<dbReference type="EMBL" id="CP034458">
    <property type="protein sequence ID" value="QBM88455.1"/>
    <property type="molecule type" value="Genomic_DNA"/>
</dbReference>
<name>A0A4P6XP78_9ASCO</name>
<dbReference type="AlphaFoldDB" id="A0A4P6XP78"/>
<gene>
    <name evidence="2" type="ORF">METSCH_C04230</name>
</gene>